<evidence type="ECO:0000313" key="3">
    <source>
        <dbReference type="Proteomes" id="UP000606974"/>
    </source>
</evidence>
<feature type="compositionally biased region" description="Low complexity" evidence="1">
    <location>
        <begin position="17"/>
        <end position="33"/>
    </location>
</feature>
<evidence type="ECO:0000313" key="2">
    <source>
        <dbReference type="EMBL" id="KAF7509764.1"/>
    </source>
</evidence>
<organism evidence="2 3">
    <name type="scientific">Endocarpon pusillum</name>
    <dbReference type="NCBI Taxonomy" id="364733"/>
    <lineage>
        <taxon>Eukaryota</taxon>
        <taxon>Fungi</taxon>
        <taxon>Dikarya</taxon>
        <taxon>Ascomycota</taxon>
        <taxon>Pezizomycotina</taxon>
        <taxon>Eurotiomycetes</taxon>
        <taxon>Chaetothyriomycetidae</taxon>
        <taxon>Verrucariales</taxon>
        <taxon>Verrucariaceae</taxon>
        <taxon>Endocarpon</taxon>
    </lineage>
</organism>
<reference evidence="2" key="1">
    <citation type="submission" date="2020-02" db="EMBL/GenBank/DDBJ databases">
        <authorList>
            <person name="Palmer J.M."/>
        </authorList>
    </citation>
    <scope>NUCLEOTIDE SEQUENCE</scope>
    <source>
        <strain evidence="2">EPUS1.4</strain>
        <tissue evidence="2">Thallus</tissue>
    </source>
</reference>
<feature type="region of interest" description="Disordered" evidence="1">
    <location>
        <begin position="1"/>
        <end position="50"/>
    </location>
</feature>
<sequence>MKQTTTQSSSPLLSKWPTSNSTSTSASTSPLTPHDTSHKKRRFIPQDQNIPWVKSDFSKLDMPGVQGAATL</sequence>
<accession>A0A8H7ALW0</accession>
<keyword evidence="3" id="KW-1185">Reference proteome</keyword>
<name>A0A8H7ALW0_9EURO</name>
<comment type="caution">
    <text evidence="2">The sequence shown here is derived from an EMBL/GenBank/DDBJ whole genome shotgun (WGS) entry which is preliminary data.</text>
</comment>
<dbReference type="AlphaFoldDB" id="A0A8H7ALW0"/>
<feature type="compositionally biased region" description="Low complexity" evidence="1">
    <location>
        <begin position="1"/>
        <end position="10"/>
    </location>
</feature>
<dbReference type="EMBL" id="JAACFV010000037">
    <property type="protein sequence ID" value="KAF7509764.1"/>
    <property type="molecule type" value="Genomic_DNA"/>
</dbReference>
<protein>
    <submittedName>
        <fullName evidence="2">Uncharacterized protein</fullName>
    </submittedName>
</protein>
<dbReference type="Proteomes" id="UP000606974">
    <property type="component" value="Unassembled WGS sequence"/>
</dbReference>
<evidence type="ECO:0000256" key="1">
    <source>
        <dbReference type="SAM" id="MobiDB-lite"/>
    </source>
</evidence>
<gene>
    <name evidence="2" type="ORF">GJ744_007459</name>
</gene>
<proteinExistence type="predicted"/>